<proteinExistence type="predicted"/>
<sequence length="75" mass="8369">MRFGKGDKVYKELLVERRGITSSNQSDKMAARESTTAFTDDQLDELCETFNTVAYVSLGSESNEMPVISCLLMIP</sequence>
<gene>
    <name evidence="1" type="ORF">Pmani_023560</name>
</gene>
<reference evidence="1" key="1">
    <citation type="submission" date="2023-11" db="EMBL/GenBank/DDBJ databases">
        <title>Genome assemblies of two species of porcelain crab, Petrolisthes cinctipes and Petrolisthes manimaculis (Anomura: Porcellanidae).</title>
        <authorList>
            <person name="Angst P."/>
        </authorList>
    </citation>
    <scope>NUCLEOTIDE SEQUENCE</scope>
    <source>
        <strain evidence="1">PB745_02</strain>
        <tissue evidence="1">Gill</tissue>
    </source>
</reference>
<protein>
    <submittedName>
        <fullName evidence="1">Uncharacterized protein</fullName>
    </submittedName>
</protein>
<accession>A0AAE1P9M4</accession>
<name>A0AAE1P9M4_9EUCA</name>
<dbReference type="AlphaFoldDB" id="A0AAE1P9M4"/>
<keyword evidence="2" id="KW-1185">Reference proteome</keyword>
<evidence type="ECO:0000313" key="1">
    <source>
        <dbReference type="EMBL" id="KAK4304494.1"/>
    </source>
</evidence>
<dbReference type="EMBL" id="JAWZYT010002418">
    <property type="protein sequence ID" value="KAK4304494.1"/>
    <property type="molecule type" value="Genomic_DNA"/>
</dbReference>
<comment type="caution">
    <text evidence="1">The sequence shown here is derived from an EMBL/GenBank/DDBJ whole genome shotgun (WGS) entry which is preliminary data.</text>
</comment>
<evidence type="ECO:0000313" key="2">
    <source>
        <dbReference type="Proteomes" id="UP001292094"/>
    </source>
</evidence>
<dbReference type="Proteomes" id="UP001292094">
    <property type="component" value="Unassembled WGS sequence"/>
</dbReference>
<organism evidence="1 2">
    <name type="scientific">Petrolisthes manimaculis</name>
    <dbReference type="NCBI Taxonomy" id="1843537"/>
    <lineage>
        <taxon>Eukaryota</taxon>
        <taxon>Metazoa</taxon>
        <taxon>Ecdysozoa</taxon>
        <taxon>Arthropoda</taxon>
        <taxon>Crustacea</taxon>
        <taxon>Multicrustacea</taxon>
        <taxon>Malacostraca</taxon>
        <taxon>Eumalacostraca</taxon>
        <taxon>Eucarida</taxon>
        <taxon>Decapoda</taxon>
        <taxon>Pleocyemata</taxon>
        <taxon>Anomura</taxon>
        <taxon>Galatheoidea</taxon>
        <taxon>Porcellanidae</taxon>
        <taxon>Petrolisthes</taxon>
    </lineage>
</organism>